<reference evidence="1 2" key="1">
    <citation type="journal article" date="2007" name="Nature">
        <title>Evolution of genes and genomes on the Drosophila phylogeny.</title>
        <authorList>
            <consortium name="Drosophila 12 Genomes Consortium"/>
            <person name="Clark A.G."/>
            <person name="Eisen M.B."/>
            <person name="Smith D.R."/>
            <person name="Bergman C.M."/>
            <person name="Oliver B."/>
            <person name="Markow T.A."/>
            <person name="Kaufman T.C."/>
            <person name="Kellis M."/>
            <person name="Gelbart W."/>
            <person name="Iyer V.N."/>
            <person name="Pollard D.A."/>
            <person name="Sackton T.B."/>
            <person name="Larracuente A.M."/>
            <person name="Singh N.D."/>
            <person name="Abad J.P."/>
            <person name="Abt D.N."/>
            <person name="Adryan B."/>
            <person name="Aguade M."/>
            <person name="Akashi H."/>
            <person name="Anderson W.W."/>
            <person name="Aquadro C.F."/>
            <person name="Ardell D.H."/>
            <person name="Arguello R."/>
            <person name="Artieri C.G."/>
            <person name="Barbash D.A."/>
            <person name="Barker D."/>
            <person name="Barsanti P."/>
            <person name="Batterham P."/>
            <person name="Batzoglou S."/>
            <person name="Begun D."/>
            <person name="Bhutkar A."/>
            <person name="Blanco E."/>
            <person name="Bosak S.A."/>
            <person name="Bradley R.K."/>
            <person name="Brand A.D."/>
            <person name="Brent M.R."/>
            <person name="Brooks A.N."/>
            <person name="Brown R.H."/>
            <person name="Butlin R.K."/>
            <person name="Caggese C."/>
            <person name="Calvi B.R."/>
            <person name="Bernardo de Carvalho A."/>
            <person name="Caspi A."/>
            <person name="Castrezana S."/>
            <person name="Celniker S.E."/>
            <person name="Chang J.L."/>
            <person name="Chapple C."/>
            <person name="Chatterji S."/>
            <person name="Chinwalla A."/>
            <person name="Civetta A."/>
            <person name="Clifton S.W."/>
            <person name="Comeron J.M."/>
            <person name="Costello J.C."/>
            <person name="Coyne J.A."/>
            <person name="Daub J."/>
            <person name="David R.G."/>
            <person name="Delcher A.L."/>
            <person name="Delehaunty K."/>
            <person name="Do C.B."/>
            <person name="Ebling H."/>
            <person name="Edwards K."/>
            <person name="Eickbush T."/>
            <person name="Evans J.D."/>
            <person name="Filipski A."/>
            <person name="Findeiss S."/>
            <person name="Freyhult E."/>
            <person name="Fulton L."/>
            <person name="Fulton R."/>
            <person name="Garcia A.C."/>
            <person name="Gardiner A."/>
            <person name="Garfield D.A."/>
            <person name="Garvin B.E."/>
            <person name="Gibson G."/>
            <person name="Gilbert D."/>
            <person name="Gnerre S."/>
            <person name="Godfrey J."/>
            <person name="Good R."/>
            <person name="Gotea V."/>
            <person name="Gravely B."/>
            <person name="Greenberg A.J."/>
            <person name="Griffiths-Jones S."/>
            <person name="Gross S."/>
            <person name="Guigo R."/>
            <person name="Gustafson E.A."/>
            <person name="Haerty W."/>
            <person name="Hahn M.W."/>
            <person name="Halligan D.L."/>
            <person name="Halpern A.L."/>
            <person name="Halter G.M."/>
            <person name="Han M.V."/>
            <person name="Heger A."/>
            <person name="Hillier L."/>
            <person name="Hinrichs A.S."/>
            <person name="Holmes I."/>
            <person name="Hoskins R.A."/>
            <person name="Hubisz M.J."/>
            <person name="Hultmark D."/>
            <person name="Huntley M.A."/>
            <person name="Jaffe D.B."/>
            <person name="Jagadeeshan S."/>
            <person name="Jeck W.R."/>
            <person name="Johnson J."/>
            <person name="Jones C.D."/>
            <person name="Jordan W.C."/>
            <person name="Karpen G.H."/>
            <person name="Kataoka E."/>
            <person name="Keightley P.D."/>
            <person name="Kheradpour P."/>
            <person name="Kirkness E.F."/>
            <person name="Koerich L.B."/>
            <person name="Kristiansen K."/>
            <person name="Kudrna D."/>
            <person name="Kulathinal R.J."/>
            <person name="Kumar S."/>
            <person name="Kwok R."/>
            <person name="Lander E."/>
            <person name="Langley C.H."/>
            <person name="Lapoint R."/>
            <person name="Lazzaro B.P."/>
            <person name="Lee S.J."/>
            <person name="Levesque L."/>
            <person name="Li R."/>
            <person name="Lin C.F."/>
            <person name="Lin M.F."/>
            <person name="Lindblad-Toh K."/>
            <person name="Llopart A."/>
            <person name="Long M."/>
            <person name="Low L."/>
            <person name="Lozovsky E."/>
            <person name="Lu J."/>
            <person name="Luo M."/>
            <person name="Machado C.A."/>
            <person name="Makalowski W."/>
            <person name="Marzo M."/>
            <person name="Matsuda M."/>
            <person name="Matzkin L."/>
            <person name="McAllister B."/>
            <person name="McBride C.S."/>
            <person name="McKernan B."/>
            <person name="McKernan K."/>
            <person name="Mendez-Lago M."/>
            <person name="Minx P."/>
            <person name="Mollenhauer M.U."/>
            <person name="Montooth K."/>
            <person name="Mount S.M."/>
            <person name="Mu X."/>
            <person name="Myers E."/>
            <person name="Negre B."/>
            <person name="Newfeld S."/>
            <person name="Nielsen R."/>
            <person name="Noor M.A."/>
            <person name="O'Grady P."/>
            <person name="Pachter L."/>
            <person name="Papaceit M."/>
            <person name="Parisi M.J."/>
            <person name="Parisi M."/>
            <person name="Parts L."/>
            <person name="Pedersen J.S."/>
            <person name="Pesole G."/>
            <person name="Phillippy A.M."/>
            <person name="Ponting C.P."/>
            <person name="Pop M."/>
            <person name="Porcelli D."/>
            <person name="Powell J.R."/>
            <person name="Prohaska S."/>
            <person name="Pruitt K."/>
            <person name="Puig M."/>
            <person name="Quesneville H."/>
            <person name="Ram K.R."/>
            <person name="Rand D."/>
            <person name="Rasmussen M.D."/>
            <person name="Reed L.K."/>
            <person name="Reenan R."/>
            <person name="Reily A."/>
            <person name="Remington K.A."/>
            <person name="Rieger T.T."/>
            <person name="Ritchie M.G."/>
            <person name="Robin C."/>
            <person name="Rogers Y.H."/>
            <person name="Rohde C."/>
            <person name="Rozas J."/>
            <person name="Rubenfield M.J."/>
            <person name="Ruiz A."/>
            <person name="Russo S."/>
            <person name="Salzberg S.L."/>
            <person name="Sanchez-Gracia A."/>
            <person name="Saranga D.J."/>
            <person name="Sato H."/>
            <person name="Schaeffer S.W."/>
            <person name="Schatz M.C."/>
            <person name="Schlenke T."/>
            <person name="Schwartz R."/>
            <person name="Segarra C."/>
            <person name="Singh R.S."/>
            <person name="Sirot L."/>
            <person name="Sirota M."/>
            <person name="Sisneros N.B."/>
            <person name="Smith C.D."/>
            <person name="Smith T.F."/>
            <person name="Spieth J."/>
            <person name="Stage D.E."/>
            <person name="Stark A."/>
            <person name="Stephan W."/>
            <person name="Strausberg R.L."/>
            <person name="Strempel S."/>
            <person name="Sturgill D."/>
            <person name="Sutton G."/>
            <person name="Sutton G.G."/>
            <person name="Tao W."/>
            <person name="Teichmann S."/>
            <person name="Tobari Y.N."/>
            <person name="Tomimura Y."/>
            <person name="Tsolas J.M."/>
            <person name="Valente V.L."/>
            <person name="Venter E."/>
            <person name="Venter J.C."/>
            <person name="Vicario S."/>
            <person name="Vieira F.G."/>
            <person name="Vilella A.J."/>
            <person name="Villasante A."/>
            <person name="Walenz B."/>
            <person name="Wang J."/>
            <person name="Wasserman M."/>
            <person name="Watts T."/>
            <person name="Wilson D."/>
            <person name="Wilson R.K."/>
            <person name="Wing R.A."/>
            <person name="Wolfner M.F."/>
            <person name="Wong A."/>
            <person name="Wong G.K."/>
            <person name="Wu C.I."/>
            <person name="Wu G."/>
            <person name="Yamamoto D."/>
            <person name="Yang H.P."/>
            <person name="Yang S.P."/>
            <person name="Yorke J.A."/>
            <person name="Yoshida K."/>
            <person name="Zdobnov E."/>
            <person name="Zhang P."/>
            <person name="Zhang Y."/>
            <person name="Zimin A.V."/>
            <person name="Baldwin J."/>
            <person name="Abdouelleil A."/>
            <person name="Abdulkadir J."/>
            <person name="Abebe A."/>
            <person name="Abera B."/>
            <person name="Abreu J."/>
            <person name="Acer S.C."/>
            <person name="Aftuck L."/>
            <person name="Alexander A."/>
            <person name="An P."/>
            <person name="Anderson E."/>
            <person name="Anderson S."/>
            <person name="Arachi H."/>
            <person name="Azer M."/>
            <person name="Bachantsang P."/>
            <person name="Barry A."/>
            <person name="Bayul T."/>
            <person name="Berlin A."/>
            <person name="Bessette D."/>
            <person name="Bloom T."/>
            <person name="Blye J."/>
            <person name="Boguslavskiy L."/>
            <person name="Bonnet C."/>
            <person name="Boukhgalter B."/>
            <person name="Bourzgui I."/>
            <person name="Brown A."/>
            <person name="Cahill P."/>
            <person name="Channer S."/>
            <person name="Cheshatsang Y."/>
            <person name="Chuda L."/>
            <person name="Citroen M."/>
            <person name="Collymore A."/>
            <person name="Cooke P."/>
            <person name="Costello M."/>
            <person name="D'Aco K."/>
            <person name="Daza R."/>
            <person name="De Haan G."/>
            <person name="DeGray S."/>
            <person name="DeMaso C."/>
            <person name="Dhargay N."/>
            <person name="Dooley K."/>
            <person name="Dooley E."/>
            <person name="Doricent M."/>
            <person name="Dorje P."/>
            <person name="Dorjee K."/>
            <person name="Dupes A."/>
            <person name="Elong R."/>
            <person name="Falk J."/>
            <person name="Farina A."/>
            <person name="Faro S."/>
            <person name="Ferguson D."/>
            <person name="Fisher S."/>
            <person name="Foley C.D."/>
            <person name="Franke A."/>
            <person name="Friedrich D."/>
            <person name="Gadbois L."/>
            <person name="Gearin G."/>
            <person name="Gearin C.R."/>
            <person name="Giannoukos G."/>
            <person name="Goode T."/>
            <person name="Graham J."/>
            <person name="Grandbois E."/>
            <person name="Grewal S."/>
            <person name="Gyaltsen K."/>
            <person name="Hafez N."/>
            <person name="Hagos B."/>
            <person name="Hall J."/>
            <person name="Henson C."/>
            <person name="Hollinger A."/>
            <person name="Honan T."/>
            <person name="Huard M.D."/>
            <person name="Hughes L."/>
            <person name="Hurhula B."/>
            <person name="Husby M.E."/>
            <person name="Kamat A."/>
            <person name="Kanga B."/>
            <person name="Kashin S."/>
            <person name="Khazanovich D."/>
            <person name="Kisner P."/>
            <person name="Lance K."/>
            <person name="Lara M."/>
            <person name="Lee W."/>
            <person name="Lennon N."/>
            <person name="Letendre F."/>
            <person name="LeVine R."/>
            <person name="Lipovsky A."/>
            <person name="Liu X."/>
            <person name="Liu J."/>
            <person name="Liu S."/>
            <person name="Lokyitsang T."/>
            <person name="Lokyitsang Y."/>
            <person name="Lubonja R."/>
            <person name="Lui A."/>
            <person name="MacDonald P."/>
            <person name="Magnisalis V."/>
            <person name="Maru K."/>
            <person name="Matthews C."/>
            <person name="McCusker W."/>
            <person name="McDonough S."/>
            <person name="Mehta T."/>
            <person name="Meldrim J."/>
            <person name="Meneus L."/>
            <person name="Mihai O."/>
            <person name="Mihalev A."/>
            <person name="Mihova T."/>
            <person name="Mittelman R."/>
            <person name="Mlenga V."/>
            <person name="Montmayeur A."/>
            <person name="Mulrain L."/>
            <person name="Navidi A."/>
            <person name="Naylor J."/>
            <person name="Negash T."/>
            <person name="Nguyen T."/>
            <person name="Nguyen N."/>
            <person name="Nicol R."/>
            <person name="Norbu C."/>
            <person name="Norbu N."/>
            <person name="Novod N."/>
            <person name="O'Neill B."/>
            <person name="Osman S."/>
            <person name="Markiewicz E."/>
            <person name="Oyono O.L."/>
            <person name="Patti C."/>
            <person name="Phunkhang P."/>
            <person name="Pierre F."/>
            <person name="Priest M."/>
            <person name="Raghuraman S."/>
            <person name="Rege F."/>
            <person name="Reyes R."/>
            <person name="Rise C."/>
            <person name="Rogov P."/>
            <person name="Ross K."/>
            <person name="Ryan E."/>
            <person name="Settipalli S."/>
            <person name="Shea T."/>
            <person name="Sherpa N."/>
            <person name="Shi L."/>
            <person name="Shih D."/>
            <person name="Sparrow T."/>
            <person name="Spaulding J."/>
            <person name="Stalker J."/>
            <person name="Stange-Thomann N."/>
            <person name="Stavropoulos S."/>
            <person name="Stone C."/>
            <person name="Strader C."/>
            <person name="Tesfaye S."/>
            <person name="Thomson T."/>
            <person name="Thoulutsang Y."/>
            <person name="Thoulutsang D."/>
            <person name="Topham K."/>
            <person name="Topping I."/>
            <person name="Tsamla T."/>
            <person name="Vassiliev H."/>
            <person name="Vo A."/>
            <person name="Wangchuk T."/>
            <person name="Wangdi T."/>
            <person name="Weiand M."/>
            <person name="Wilkinson J."/>
            <person name="Wilson A."/>
            <person name="Yadav S."/>
            <person name="Young G."/>
            <person name="Yu Q."/>
            <person name="Zembek L."/>
            <person name="Zhong D."/>
            <person name="Zimmer A."/>
            <person name="Zwirko Z."/>
            <person name="Jaffe D.B."/>
            <person name="Alvarez P."/>
            <person name="Brockman W."/>
            <person name="Butler J."/>
            <person name="Chin C."/>
            <person name="Gnerre S."/>
            <person name="Grabherr M."/>
            <person name="Kleber M."/>
            <person name="Mauceli E."/>
            <person name="MacCallum I."/>
        </authorList>
    </citation>
    <scope>NUCLEOTIDE SEQUENCE [LARGE SCALE GENOMIC DNA]</scope>
    <source>
        <strain evidence="2">Tucson 14030-0811.24</strain>
    </source>
</reference>
<name>A0A0Q9X8A2_DROWI</name>
<dbReference type="AlphaFoldDB" id="A0A0Q9X8A2"/>
<evidence type="ECO:0000313" key="1">
    <source>
        <dbReference type="EMBL" id="KRG00211.1"/>
    </source>
</evidence>
<sequence>MLKFAKRLNEEFRPRTLICGICLSKGRDIVGFVSEQQKQQQHPLPTVAKLVSESSVNSTDDDDEPLLSLNAVNGSRLPHIQPIPKRRQIQLTEPHLDIYLAGTTGG</sequence>
<protein>
    <submittedName>
        <fullName evidence="1">Uncharacterized protein</fullName>
    </submittedName>
</protein>
<organism evidence="1 2">
    <name type="scientific">Drosophila willistoni</name>
    <name type="common">Fruit fly</name>
    <dbReference type="NCBI Taxonomy" id="7260"/>
    <lineage>
        <taxon>Eukaryota</taxon>
        <taxon>Metazoa</taxon>
        <taxon>Ecdysozoa</taxon>
        <taxon>Arthropoda</taxon>
        <taxon>Hexapoda</taxon>
        <taxon>Insecta</taxon>
        <taxon>Pterygota</taxon>
        <taxon>Neoptera</taxon>
        <taxon>Endopterygota</taxon>
        <taxon>Diptera</taxon>
        <taxon>Brachycera</taxon>
        <taxon>Muscomorpha</taxon>
        <taxon>Ephydroidea</taxon>
        <taxon>Drosophilidae</taxon>
        <taxon>Drosophila</taxon>
        <taxon>Sophophora</taxon>
    </lineage>
</organism>
<accession>A0A0Q9X8A2</accession>
<evidence type="ECO:0000313" key="2">
    <source>
        <dbReference type="Proteomes" id="UP000007798"/>
    </source>
</evidence>
<dbReference type="EMBL" id="CH964274">
    <property type="protein sequence ID" value="KRG00211.1"/>
    <property type="molecule type" value="Genomic_DNA"/>
</dbReference>
<gene>
    <name evidence="1" type="primary">Dwil\GK27115</name>
    <name evidence="1" type="ORF">Dwil_GK27115</name>
</gene>
<dbReference type="InParanoid" id="A0A0Q9X8A2"/>
<dbReference type="OrthoDB" id="8031641at2759"/>
<dbReference type="Proteomes" id="UP000007798">
    <property type="component" value="Unassembled WGS sequence"/>
</dbReference>
<keyword evidence="2" id="KW-1185">Reference proteome</keyword>
<proteinExistence type="predicted"/>